<feature type="region of interest" description="Disordered" evidence="1">
    <location>
        <begin position="1"/>
        <end position="72"/>
    </location>
</feature>
<gene>
    <name evidence="2" type="ORF">DI640_06400</name>
</gene>
<evidence type="ECO:0000313" key="3">
    <source>
        <dbReference type="Proteomes" id="UP000249555"/>
    </source>
</evidence>
<sequence>MADPHSGTNPETLPKDRDEDIRSDIEQAVESRSDAVERGEGGDEPETFTDTGLPDGVGGTGGVVKNQDDDAQ</sequence>
<organism evidence="2 3">
    <name type="scientific">Sphingomonas taxi</name>
    <dbReference type="NCBI Taxonomy" id="1549858"/>
    <lineage>
        <taxon>Bacteria</taxon>
        <taxon>Pseudomonadati</taxon>
        <taxon>Pseudomonadota</taxon>
        <taxon>Alphaproteobacteria</taxon>
        <taxon>Sphingomonadales</taxon>
        <taxon>Sphingomonadaceae</taxon>
        <taxon>Sphingomonas</taxon>
    </lineage>
</organism>
<feature type="compositionally biased region" description="Polar residues" evidence="1">
    <location>
        <begin position="1"/>
        <end position="11"/>
    </location>
</feature>
<accession>A0A2W5B2S2</accession>
<protein>
    <submittedName>
        <fullName evidence="2">Uncharacterized protein</fullName>
    </submittedName>
</protein>
<evidence type="ECO:0000313" key="2">
    <source>
        <dbReference type="EMBL" id="PZO74878.1"/>
    </source>
</evidence>
<feature type="compositionally biased region" description="Basic and acidic residues" evidence="1">
    <location>
        <begin position="13"/>
        <end position="41"/>
    </location>
</feature>
<evidence type="ECO:0000256" key="1">
    <source>
        <dbReference type="SAM" id="MobiDB-lite"/>
    </source>
</evidence>
<proteinExistence type="predicted"/>
<dbReference type="AlphaFoldDB" id="A0A2W5B2S2"/>
<dbReference type="Proteomes" id="UP000249555">
    <property type="component" value="Unassembled WGS sequence"/>
</dbReference>
<comment type="caution">
    <text evidence="2">The sequence shown here is derived from an EMBL/GenBank/DDBJ whole genome shotgun (WGS) entry which is preliminary data.</text>
</comment>
<name>A0A2W5B2S2_9SPHN</name>
<reference evidence="2 3" key="1">
    <citation type="submission" date="2017-08" db="EMBL/GenBank/DDBJ databases">
        <title>Infants hospitalized years apart are colonized by the same room-sourced microbial strains.</title>
        <authorList>
            <person name="Brooks B."/>
            <person name="Olm M.R."/>
            <person name="Firek B.A."/>
            <person name="Baker R."/>
            <person name="Thomas B.C."/>
            <person name="Morowitz M.J."/>
            <person name="Banfield J.F."/>
        </authorList>
    </citation>
    <scope>NUCLEOTIDE SEQUENCE [LARGE SCALE GENOMIC DNA]</scope>
    <source>
        <strain evidence="2">S2_018_000_R3_119</strain>
    </source>
</reference>
<dbReference type="EMBL" id="QFMX01000005">
    <property type="protein sequence ID" value="PZO74878.1"/>
    <property type="molecule type" value="Genomic_DNA"/>
</dbReference>